<feature type="chain" id="PRO_5018335799" evidence="1">
    <location>
        <begin position="18"/>
        <end position="216"/>
    </location>
</feature>
<evidence type="ECO:0000313" key="2">
    <source>
        <dbReference type="EMBL" id="RQH07586.1"/>
    </source>
</evidence>
<evidence type="ECO:0000256" key="1">
    <source>
        <dbReference type="SAM" id="SignalP"/>
    </source>
</evidence>
<feature type="signal peptide" evidence="1">
    <location>
        <begin position="1"/>
        <end position="17"/>
    </location>
</feature>
<name>A0A3N6Q5B9_9BURK</name>
<keyword evidence="1" id="KW-0732">Signal</keyword>
<evidence type="ECO:0000313" key="3">
    <source>
        <dbReference type="Proteomes" id="UP000272778"/>
    </source>
</evidence>
<dbReference type="OrthoDB" id="9091209at2"/>
<gene>
    <name evidence="2" type="ORF">D1Y85_07935</name>
</gene>
<dbReference type="EMBL" id="RQIS01000005">
    <property type="protein sequence ID" value="RQH07586.1"/>
    <property type="molecule type" value="Genomic_DNA"/>
</dbReference>
<comment type="caution">
    <text evidence="2">The sequence shown here is derived from an EMBL/GenBank/DDBJ whole genome shotgun (WGS) entry which is preliminary data.</text>
</comment>
<organism evidence="2 3">
    <name type="scientific">Paraburkholderia dinghuensis</name>
    <dbReference type="NCBI Taxonomy" id="2305225"/>
    <lineage>
        <taxon>Bacteria</taxon>
        <taxon>Pseudomonadati</taxon>
        <taxon>Pseudomonadota</taxon>
        <taxon>Betaproteobacteria</taxon>
        <taxon>Burkholderiales</taxon>
        <taxon>Burkholderiaceae</taxon>
        <taxon>Paraburkholderia</taxon>
    </lineage>
</organism>
<dbReference type="Proteomes" id="UP000272778">
    <property type="component" value="Unassembled WGS sequence"/>
</dbReference>
<accession>A0A3N6Q5B9</accession>
<proteinExistence type="predicted"/>
<reference evidence="2 3" key="1">
    <citation type="submission" date="2018-11" db="EMBL/GenBank/DDBJ databases">
        <title>Paraburkholderia sp. DHOA04, isolated from soil.</title>
        <authorList>
            <person name="Gao Z.-H."/>
            <person name="Qiu L.-H."/>
            <person name="Fu J.-C."/>
        </authorList>
    </citation>
    <scope>NUCLEOTIDE SEQUENCE [LARGE SCALE GENOMIC DNA]</scope>
    <source>
        <strain evidence="2 3">DHOA04</strain>
    </source>
</reference>
<keyword evidence="3" id="KW-1185">Reference proteome</keyword>
<dbReference type="AlphaFoldDB" id="A0A3N6Q5B9"/>
<sequence>MAVAGAAACCVNLPAAAAGVEPFAWPATLAPFGNGYPKPGDRCRRLGESPATSAFLDHTATLVGCPGPSDSESAQAIVHGEHGRVVGEAEGVTLISIPNEGNHADGTSPAAVPEHGYQSGVTGTLRCALRAEQRMRLCRFDLARHDDRTVAVVVHLPGGGTRAIFFGPDGTVVGVGRTAVDRPVRGNTSARKTGNVNLIFIGRERYEVRDEVIYGE</sequence>
<protein>
    <submittedName>
        <fullName evidence="2">Uncharacterized protein</fullName>
    </submittedName>
</protein>